<dbReference type="AlphaFoldDB" id="A0A9P4UKW6"/>
<evidence type="ECO:0000313" key="1">
    <source>
        <dbReference type="EMBL" id="KAF2716731.1"/>
    </source>
</evidence>
<gene>
    <name evidence="1" type="ORF">K431DRAFT_189759</name>
</gene>
<protein>
    <recommendedName>
        <fullName evidence="3">Kinesin light chain</fullName>
    </recommendedName>
</protein>
<name>A0A9P4UKW6_9PEZI</name>
<dbReference type="InterPro" id="IPR053137">
    <property type="entry name" value="NLR-like"/>
</dbReference>
<dbReference type="OrthoDB" id="5986190at2759"/>
<dbReference type="EMBL" id="MU003863">
    <property type="protein sequence ID" value="KAF2716731.1"/>
    <property type="molecule type" value="Genomic_DNA"/>
</dbReference>
<dbReference type="PANTHER" id="PTHR46082">
    <property type="entry name" value="ATP/GTP-BINDING PROTEIN-RELATED"/>
    <property type="match status" value="1"/>
</dbReference>
<dbReference type="InterPro" id="IPR011990">
    <property type="entry name" value="TPR-like_helical_dom_sf"/>
</dbReference>
<keyword evidence="2" id="KW-1185">Reference proteome</keyword>
<dbReference type="Gene3D" id="1.25.40.10">
    <property type="entry name" value="Tetratricopeptide repeat domain"/>
    <property type="match status" value="1"/>
</dbReference>
<evidence type="ECO:0000313" key="2">
    <source>
        <dbReference type="Proteomes" id="UP000799441"/>
    </source>
</evidence>
<sequence length="69" mass="8139">MANLASDYQNQVRWTEAEELEVKVIETSKAALGEEHEFTLTCMTNLAFTYRNQRRWEEAEQLDVKVMEI</sequence>
<dbReference type="PANTHER" id="PTHR46082:SF11">
    <property type="entry name" value="AAA+ ATPASE DOMAIN-CONTAINING PROTEIN-RELATED"/>
    <property type="match status" value="1"/>
</dbReference>
<dbReference type="Proteomes" id="UP000799441">
    <property type="component" value="Unassembled WGS sequence"/>
</dbReference>
<accession>A0A9P4UKW6</accession>
<evidence type="ECO:0008006" key="3">
    <source>
        <dbReference type="Google" id="ProtNLM"/>
    </source>
</evidence>
<proteinExistence type="predicted"/>
<feature type="non-terminal residue" evidence="1">
    <location>
        <position position="69"/>
    </location>
</feature>
<comment type="caution">
    <text evidence="1">The sequence shown here is derived from an EMBL/GenBank/DDBJ whole genome shotgun (WGS) entry which is preliminary data.</text>
</comment>
<dbReference type="SUPFAM" id="SSF48452">
    <property type="entry name" value="TPR-like"/>
    <property type="match status" value="1"/>
</dbReference>
<dbReference type="Pfam" id="PF13424">
    <property type="entry name" value="TPR_12"/>
    <property type="match status" value="1"/>
</dbReference>
<organism evidence="1 2">
    <name type="scientific">Polychaeton citri CBS 116435</name>
    <dbReference type="NCBI Taxonomy" id="1314669"/>
    <lineage>
        <taxon>Eukaryota</taxon>
        <taxon>Fungi</taxon>
        <taxon>Dikarya</taxon>
        <taxon>Ascomycota</taxon>
        <taxon>Pezizomycotina</taxon>
        <taxon>Dothideomycetes</taxon>
        <taxon>Dothideomycetidae</taxon>
        <taxon>Capnodiales</taxon>
        <taxon>Capnodiaceae</taxon>
        <taxon>Polychaeton</taxon>
    </lineage>
</organism>
<reference evidence="1" key="1">
    <citation type="journal article" date="2020" name="Stud. Mycol.">
        <title>101 Dothideomycetes genomes: a test case for predicting lifestyles and emergence of pathogens.</title>
        <authorList>
            <person name="Haridas S."/>
            <person name="Albert R."/>
            <person name="Binder M."/>
            <person name="Bloem J."/>
            <person name="Labutti K."/>
            <person name="Salamov A."/>
            <person name="Andreopoulos B."/>
            <person name="Baker S."/>
            <person name="Barry K."/>
            <person name="Bills G."/>
            <person name="Bluhm B."/>
            <person name="Cannon C."/>
            <person name="Castanera R."/>
            <person name="Culley D."/>
            <person name="Daum C."/>
            <person name="Ezra D."/>
            <person name="Gonzalez J."/>
            <person name="Henrissat B."/>
            <person name="Kuo A."/>
            <person name="Liang C."/>
            <person name="Lipzen A."/>
            <person name="Lutzoni F."/>
            <person name="Magnuson J."/>
            <person name="Mondo S."/>
            <person name="Nolan M."/>
            <person name="Ohm R."/>
            <person name="Pangilinan J."/>
            <person name="Park H.-J."/>
            <person name="Ramirez L."/>
            <person name="Alfaro M."/>
            <person name="Sun H."/>
            <person name="Tritt A."/>
            <person name="Yoshinaga Y."/>
            <person name="Zwiers L.-H."/>
            <person name="Turgeon B."/>
            <person name="Goodwin S."/>
            <person name="Spatafora J."/>
            <person name="Crous P."/>
            <person name="Grigoriev I."/>
        </authorList>
    </citation>
    <scope>NUCLEOTIDE SEQUENCE</scope>
    <source>
        <strain evidence="1">CBS 116435</strain>
    </source>
</reference>